<keyword evidence="2" id="KW-1185">Reference proteome</keyword>
<sequence>MAQTRDERMAAIHAFAQEWLVTNHPQNTEEAFEKLRTLIHQQFYDNYSSWDTEYDLVERVIWKAITSHSNS</sequence>
<dbReference type="EMBL" id="JASJOU010000015">
    <property type="protein sequence ID" value="MDJ1505299.1"/>
    <property type="molecule type" value="Genomic_DNA"/>
</dbReference>
<dbReference type="AlphaFoldDB" id="A0AAE3RBS0"/>
<comment type="caution">
    <text evidence="1">The sequence shown here is derived from an EMBL/GenBank/DDBJ whole genome shotgun (WGS) entry which is preliminary data.</text>
</comment>
<dbReference type="RefSeq" id="WP_314517211.1">
    <property type="nucleotide sequence ID" value="NZ_JASJOU010000015.1"/>
</dbReference>
<accession>A0AAE3RBS0</accession>
<gene>
    <name evidence="1" type="ORF">QNI22_31880</name>
</gene>
<name>A0AAE3RBS0_9BACT</name>
<reference evidence="1" key="1">
    <citation type="submission" date="2023-05" db="EMBL/GenBank/DDBJ databases">
        <authorList>
            <person name="Zhang X."/>
        </authorList>
    </citation>
    <scope>NUCLEOTIDE SEQUENCE</scope>
    <source>
        <strain evidence="1">BD1B2-1</strain>
    </source>
</reference>
<organism evidence="1 2">
    <name type="scientific">Xanthocytophaga agilis</name>
    <dbReference type="NCBI Taxonomy" id="3048010"/>
    <lineage>
        <taxon>Bacteria</taxon>
        <taxon>Pseudomonadati</taxon>
        <taxon>Bacteroidota</taxon>
        <taxon>Cytophagia</taxon>
        <taxon>Cytophagales</taxon>
        <taxon>Rhodocytophagaceae</taxon>
        <taxon>Xanthocytophaga</taxon>
    </lineage>
</organism>
<evidence type="ECO:0000313" key="2">
    <source>
        <dbReference type="Proteomes" id="UP001232063"/>
    </source>
</evidence>
<evidence type="ECO:0000313" key="1">
    <source>
        <dbReference type="EMBL" id="MDJ1505299.1"/>
    </source>
</evidence>
<protein>
    <submittedName>
        <fullName evidence="1">Uncharacterized protein</fullName>
    </submittedName>
</protein>
<dbReference type="Proteomes" id="UP001232063">
    <property type="component" value="Unassembled WGS sequence"/>
</dbReference>
<proteinExistence type="predicted"/>